<dbReference type="SUPFAM" id="SSF53098">
    <property type="entry name" value="Ribonuclease H-like"/>
    <property type="match status" value="1"/>
</dbReference>
<dbReference type="OrthoDB" id="1164111at2759"/>
<reference evidence="1 2" key="1">
    <citation type="submission" date="2015-04" db="EMBL/GenBank/DDBJ databases">
        <authorList>
            <person name="Heijne W.H."/>
            <person name="Fedorova N.D."/>
            <person name="Nierman W.C."/>
            <person name="Vollebregt A.W."/>
            <person name="Zhao Z."/>
            <person name="Wu L."/>
            <person name="Kumar M."/>
            <person name="Stam H."/>
            <person name="van den Berg M.A."/>
            <person name="Pel H.J."/>
        </authorList>
    </citation>
    <scope>NUCLEOTIDE SEQUENCE [LARGE SCALE GENOMIC DNA]</scope>
    <source>
        <strain evidence="1 2">CBS 393.64</strain>
    </source>
</reference>
<gene>
    <name evidence="1" type="ORF">T310_1644</name>
</gene>
<evidence type="ECO:0000313" key="1">
    <source>
        <dbReference type="EMBL" id="KKA24359.1"/>
    </source>
</evidence>
<dbReference type="Proteomes" id="UP000053958">
    <property type="component" value="Unassembled WGS sequence"/>
</dbReference>
<dbReference type="InterPro" id="IPR012337">
    <property type="entry name" value="RNaseH-like_sf"/>
</dbReference>
<sequence>MSPLDEVVDLAYGGLCQTGYLNCISPYPSIIGNWRPAGLAKKDSDIYNEPEVWHDASSRGIAYSTMLNINRLLNNEATVISGYMVQFSSYQRCSVEEVAEHAHSFSFSFFNRLIETVNDSLLTPAAAQIIANLGQKSGLQDIADKLGIKRVGMAHQAGSDSLVTGEIYWKMHQVVFNGTIDKAKYSGQVWGLNGQLSAVTYYNNNQAQQTPNLNGATIYSNVERSRKSDTSATRQCRNLRD</sequence>
<evidence type="ECO:0000313" key="2">
    <source>
        <dbReference type="Proteomes" id="UP000053958"/>
    </source>
</evidence>
<comment type="caution">
    <text evidence="1">The sequence shown here is derived from an EMBL/GenBank/DDBJ whole genome shotgun (WGS) entry which is preliminary data.</text>
</comment>
<dbReference type="Gene3D" id="3.30.420.10">
    <property type="entry name" value="Ribonuclease H-like superfamily/Ribonuclease H"/>
    <property type="match status" value="1"/>
</dbReference>
<proteinExistence type="predicted"/>
<dbReference type="EMBL" id="LASV01000065">
    <property type="protein sequence ID" value="KKA24359.1"/>
    <property type="molecule type" value="Genomic_DNA"/>
</dbReference>
<keyword evidence="2" id="KW-1185">Reference proteome</keyword>
<name>A0A0F4Z1H5_RASE3</name>
<protein>
    <submittedName>
        <fullName evidence="1">CCR4-NOT transcription complex subunit 7</fullName>
    </submittedName>
</protein>
<dbReference type="RefSeq" id="XP_013330971.1">
    <property type="nucleotide sequence ID" value="XM_013475517.1"/>
</dbReference>
<dbReference type="GO" id="GO:0003676">
    <property type="term" value="F:nucleic acid binding"/>
    <property type="evidence" value="ECO:0007669"/>
    <property type="project" value="InterPro"/>
</dbReference>
<dbReference type="STRING" id="1408163.A0A0F4Z1H5"/>
<dbReference type="AlphaFoldDB" id="A0A0F4Z1H5"/>
<dbReference type="InterPro" id="IPR036397">
    <property type="entry name" value="RNaseH_sf"/>
</dbReference>
<accession>A0A0F4Z1H5</accession>
<organism evidence="1 2">
    <name type="scientific">Rasamsonia emersonii (strain ATCC 16479 / CBS 393.64 / IMI 116815)</name>
    <dbReference type="NCBI Taxonomy" id="1408163"/>
    <lineage>
        <taxon>Eukaryota</taxon>
        <taxon>Fungi</taxon>
        <taxon>Dikarya</taxon>
        <taxon>Ascomycota</taxon>
        <taxon>Pezizomycotina</taxon>
        <taxon>Eurotiomycetes</taxon>
        <taxon>Eurotiomycetidae</taxon>
        <taxon>Eurotiales</taxon>
        <taxon>Trichocomaceae</taxon>
        <taxon>Rasamsonia</taxon>
    </lineage>
</organism>
<dbReference type="GeneID" id="25313995"/>